<name>A0A086JZ30_TOXGO</name>
<dbReference type="Proteomes" id="UP000028838">
    <property type="component" value="Unassembled WGS sequence"/>
</dbReference>
<feature type="compositionally biased region" description="Polar residues" evidence="2">
    <location>
        <begin position="383"/>
        <end position="395"/>
    </location>
</feature>
<organism evidence="3 4">
    <name type="scientific">Toxoplasma gondii FOU</name>
    <dbReference type="NCBI Taxonomy" id="943167"/>
    <lineage>
        <taxon>Eukaryota</taxon>
        <taxon>Sar</taxon>
        <taxon>Alveolata</taxon>
        <taxon>Apicomplexa</taxon>
        <taxon>Conoidasida</taxon>
        <taxon>Coccidia</taxon>
        <taxon>Eucoccidiorida</taxon>
        <taxon>Eimeriorina</taxon>
        <taxon>Sarcocystidae</taxon>
        <taxon>Toxoplasma</taxon>
    </lineage>
</organism>
<feature type="region of interest" description="Disordered" evidence="2">
    <location>
        <begin position="341"/>
        <end position="476"/>
    </location>
</feature>
<sequence length="938" mass="101472">MLLPLRMAADVTREESRCLEALELLQLQVQRELRKFRSRQTSAGSRTGLVTRTSEEQSVAGDGGDAKKGSGGEGRGESEGGSRARSLSMRRKEYLEEVWRCADVGAVECPDRFEEHRGGGNRLEEGQDYRLHAVLRRLRLTSLPRDERRSGREPSRFWSQSPVRRPPASMTPERQTHLNCPTCVYLQGALYRQRVQRACVEVESRDLLQGLAKDLRTTRTRVRELETLRAEEVTALASGLREKEREVDVLKSLLSRALERLEEVVTLLRAKNVESSVGQALRGKGKKAEQTCCVTSEKEDLGSPLESHSQSPIKHRATDPLTTASFELRLGQVDEVLAQEREKQRAVTGRQQTNTAEFSPLGSTKPIGQCISEQEATELSPAPAQTGNTQNTECSGSPERQDESHTGNDHVPLYVSGDLASVPTQREGFRGPESSSKGFHSSPHALDKTQVTMRSRPTPDDSPALQAPSELSAAHTDSGGHLLLTLSPQLQQRMIKDDQHLVSPAPGRLFLVHNGSPYLSCVDGVERAGSGMGLSVGPWAPRLCVEERQTPGENVAKQTSTAVGSHWEGMQGTCSGRHSCSLLSQASVSRGWPLSTGPPATFAPPVSSSSSVISSVSSASMAPPVVLLASTADAARHTRSSPTPRQLCEAGDGWTPKHQLLHAPFQCLQHATVSSASTLSLSHTRKLAPETRRRGSECHNFASGFSHERVHSVHCDSAFPHAVPIRRHERAAGISHYSPHPCQLSGVSAESPAGPLEASRFTAAGSEEQQQQLQTPLIGPFVPLSQQLRSQTPSVECPQPECEKVPAGQPELKVPEADCRVSGARAGSGRAGVLNTITENERSRQNQAGGVPDSAPPARSAPTPASISVTSAADVFPSANVLHLPTSSPMSFRTDDILQRRAKRPAARELPADALLELSSAESECGDMASGFHRPSLY</sequence>
<feature type="region of interest" description="Disordered" evidence="2">
    <location>
        <begin position="840"/>
        <end position="865"/>
    </location>
</feature>
<evidence type="ECO:0000256" key="1">
    <source>
        <dbReference type="SAM" id="Coils"/>
    </source>
</evidence>
<gene>
    <name evidence="3" type="ORF">TGFOU_234200</name>
</gene>
<accession>A0A086JZ30</accession>
<evidence type="ECO:0000313" key="3">
    <source>
        <dbReference type="EMBL" id="KFG37398.1"/>
    </source>
</evidence>
<dbReference type="EMBL" id="AEYH02002580">
    <property type="protein sequence ID" value="KFG37398.1"/>
    <property type="molecule type" value="Genomic_DNA"/>
</dbReference>
<feature type="compositionally biased region" description="Basic and acidic residues" evidence="2">
    <location>
        <begin position="64"/>
        <end position="82"/>
    </location>
</feature>
<evidence type="ECO:0000313" key="4">
    <source>
        <dbReference type="Proteomes" id="UP000028838"/>
    </source>
</evidence>
<protein>
    <submittedName>
        <fullName evidence="3">Uncharacterized protein</fullName>
    </submittedName>
</protein>
<proteinExistence type="predicted"/>
<feature type="compositionally biased region" description="Low complexity" evidence="2">
    <location>
        <begin position="856"/>
        <end position="865"/>
    </location>
</feature>
<dbReference type="AlphaFoldDB" id="A0A086JZ30"/>
<reference evidence="3 4" key="1">
    <citation type="submission" date="2014-07" db="EMBL/GenBank/DDBJ databases">
        <authorList>
            <person name="Sibley D."/>
            <person name="Venepally P."/>
            <person name="Karamycheva S."/>
            <person name="Hadjithomas M."/>
            <person name="Khan A."/>
            <person name="Brunk B."/>
            <person name="Roos D."/>
            <person name="Caler E."/>
            <person name="Lorenzi H."/>
        </authorList>
    </citation>
    <scope>NUCLEOTIDE SEQUENCE [LARGE SCALE GENOMIC DNA]</scope>
    <source>
        <strain evidence="3 4">FOU</strain>
    </source>
</reference>
<feature type="compositionally biased region" description="Basic and acidic residues" evidence="2">
    <location>
        <begin position="399"/>
        <end position="408"/>
    </location>
</feature>
<comment type="caution">
    <text evidence="3">The sequence shown here is derived from an EMBL/GenBank/DDBJ whole genome shotgun (WGS) entry which is preliminary data.</text>
</comment>
<dbReference type="OrthoDB" id="10351005at2759"/>
<feature type="compositionally biased region" description="Polar residues" evidence="2">
    <location>
        <begin position="39"/>
        <end position="52"/>
    </location>
</feature>
<evidence type="ECO:0000256" key="2">
    <source>
        <dbReference type="SAM" id="MobiDB-lite"/>
    </source>
</evidence>
<feature type="region of interest" description="Disordered" evidence="2">
    <location>
        <begin position="295"/>
        <end position="320"/>
    </location>
</feature>
<keyword evidence="1" id="KW-0175">Coiled coil</keyword>
<dbReference type="VEuPathDB" id="ToxoDB:TGFOU_234200"/>
<feature type="coiled-coil region" evidence="1">
    <location>
        <begin position="240"/>
        <end position="271"/>
    </location>
</feature>
<feature type="compositionally biased region" description="Basic and acidic residues" evidence="2">
    <location>
        <begin position="145"/>
        <end position="155"/>
    </location>
</feature>
<feature type="region of interest" description="Disordered" evidence="2">
    <location>
        <begin position="37"/>
        <end position="87"/>
    </location>
</feature>
<feature type="region of interest" description="Disordered" evidence="2">
    <location>
        <begin position="145"/>
        <end position="174"/>
    </location>
</feature>